<proteinExistence type="predicted"/>
<evidence type="ECO:0000313" key="2">
    <source>
        <dbReference type="EMBL" id="ETE71295.1"/>
    </source>
</evidence>
<dbReference type="AlphaFoldDB" id="V8PAD0"/>
<organism evidence="2 3">
    <name type="scientific">Ophiophagus hannah</name>
    <name type="common">King cobra</name>
    <name type="synonym">Naja hannah</name>
    <dbReference type="NCBI Taxonomy" id="8665"/>
    <lineage>
        <taxon>Eukaryota</taxon>
        <taxon>Metazoa</taxon>
        <taxon>Chordata</taxon>
        <taxon>Craniata</taxon>
        <taxon>Vertebrata</taxon>
        <taxon>Euteleostomi</taxon>
        <taxon>Lepidosauria</taxon>
        <taxon>Squamata</taxon>
        <taxon>Bifurcata</taxon>
        <taxon>Unidentata</taxon>
        <taxon>Episquamata</taxon>
        <taxon>Toxicofera</taxon>
        <taxon>Serpentes</taxon>
        <taxon>Colubroidea</taxon>
        <taxon>Elapidae</taxon>
        <taxon>Elapinae</taxon>
        <taxon>Ophiophagus</taxon>
    </lineage>
</organism>
<evidence type="ECO:0000256" key="1">
    <source>
        <dbReference type="SAM" id="MobiDB-lite"/>
    </source>
</evidence>
<feature type="region of interest" description="Disordered" evidence="1">
    <location>
        <begin position="50"/>
        <end position="94"/>
    </location>
</feature>
<reference evidence="2 3" key="1">
    <citation type="journal article" date="2013" name="Proc. Natl. Acad. Sci. U.S.A.">
        <title>The king cobra genome reveals dynamic gene evolution and adaptation in the snake venom system.</title>
        <authorList>
            <person name="Vonk F.J."/>
            <person name="Casewell N.R."/>
            <person name="Henkel C.V."/>
            <person name="Heimberg A.M."/>
            <person name="Jansen H.J."/>
            <person name="McCleary R.J."/>
            <person name="Kerkkamp H.M."/>
            <person name="Vos R.A."/>
            <person name="Guerreiro I."/>
            <person name="Calvete J.J."/>
            <person name="Wuster W."/>
            <person name="Woods A.E."/>
            <person name="Logan J.M."/>
            <person name="Harrison R.A."/>
            <person name="Castoe T.A."/>
            <person name="de Koning A.P."/>
            <person name="Pollock D.D."/>
            <person name="Yandell M."/>
            <person name="Calderon D."/>
            <person name="Renjifo C."/>
            <person name="Currier R.B."/>
            <person name="Salgado D."/>
            <person name="Pla D."/>
            <person name="Sanz L."/>
            <person name="Hyder A.S."/>
            <person name="Ribeiro J.M."/>
            <person name="Arntzen J.W."/>
            <person name="van den Thillart G.E."/>
            <person name="Boetzer M."/>
            <person name="Pirovano W."/>
            <person name="Dirks R.P."/>
            <person name="Spaink H.P."/>
            <person name="Duboule D."/>
            <person name="McGlinn E."/>
            <person name="Kini R.M."/>
            <person name="Richardson M.K."/>
        </authorList>
    </citation>
    <scope>NUCLEOTIDE SEQUENCE</scope>
    <source>
        <tissue evidence="2">Blood</tissue>
    </source>
</reference>
<comment type="caution">
    <text evidence="2">The sequence shown here is derived from an EMBL/GenBank/DDBJ whole genome shotgun (WGS) entry which is preliminary data.</text>
</comment>
<feature type="non-terminal residue" evidence="2">
    <location>
        <position position="1"/>
    </location>
</feature>
<sequence length="125" mass="13708">MSNAVSESWSDCKCMYNTFCTNASPYCCFWRTSSVRVKYVVRGPDPAHNRLQSWPKGCPGDDEGPTAAAPGLATPTQLAGKQTPDAAHNGIEFDTPVLGNVIQEEDTKKKKAHRGCWIMNDDPCE</sequence>
<protein>
    <submittedName>
        <fullName evidence="2">Uncharacterized protein</fullName>
    </submittedName>
</protein>
<dbReference type="Proteomes" id="UP000018936">
    <property type="component" value="Unassembled WGS sequence"/>
</dbReference>
<dbReference type="EMBL" id="AZIM01000394">
    <property type="protein sequence ID" value="ETE71295.1"/>
    <property type="molecule type" value="Genomic_DNA"/>
</dbReference>
<keyword evidence="3" id="KW-1185">Reference proteome</keyword>
<name>V8PAD0_OPHHA</name>
<accession>V8PAD0</accession>
<feature type="compositionally biased region" description="Low complexity" evidence="1">
    <location>
        <begin position="65"/>
        <end position="79"/>
    </location>
</feature>
<gene>
    <name evidence="2" type="ORF">L345_02886</name>
</gene>
<evidence type="ECO:0000313" key="3">
    <source>
        <dbReference type="Proteomes" id="UP000018936"/>
    </source>
</evidence>